<feature type="region of interest" description="Disordered" evidence="1">
    <location>
        <begin position="1"/>
        <end position="24"/>
    </location>
</feature>
<reference evidence="2 3" key="1">
    <citation type="submission" date="2020-01" db="EMBL/GenBank/DDBJ databases">
        <authorList>
            <person name="Gupta K D."/>
        </authorList>
    </citation>
    <scope>NUCLEOTIDE SEQUENCE [LARGE SCALE GENOMIC DNA]</scope>
</reference>
<proteinExistence type="predicted"/>
<organism evidence="2 3">
    <name type="scientific">Cyclocybe aegerita</name>
    <name type="common">Black poplar mushroom</name>
    <name type="synonym">Agrocybe aegerita</name>
    <dbReference type="NCBI Taxonomy" id="1973307"/>
    <lineage>
        <taxon>Eukaryota</taxon>
        <taxon>Fungi</taxon>
        <taxon>Dikarya</taxon>
        <taxon>Basidiomycota</taxon>
        <taxon>Agaricomycotina</taxon>
        <taxon>Agaricomycetes</taxon>
        <taxon>Agaricomycetidae</taxon>
        <taxon>Agaricales</taxon>
        <taxon>Agaricineae</taxon>
        <taxon>Bolbitiaceae</taxon>
        <taxon>Cyclocybe</taxon>
    </lineage>
</organism>
<gene>
    <name evidence="2" type="ORF">AAE3_LOCUS6144</name>
</gene>
<keyword evidence="3" id="KW-1185">Reference proteome</keyword>
<comment type="caution">
    <text evidence="2">The sequence shown here is derived from an EMBL/GenBank/DDBJ whole genome shotgun (WGS) entry which is preliminary data.</text>
</comment>
<evidence type="ECO:0000256" key="1">
    <source>
        <dbReference type="SAM" id="MobiDB-lite"/>
    </source>
</evidence>
<protein>
    <submittedName>
        <fullName evidence="2">Uncharacterized protein</fullName>
    </submittedName>
</protein>
<feature type="compositionally biased region" description="Low complexity" evidence="1">
    <location>
        <begin position="1"/>
        <end position="19"/>
    </location>
</feature>
<sequence length="218" mass="24297">MANSSHRSSSTRYRSVSPSIVPRHSTHYHSYNHLPYAHLNGTPVADSITGIITQPRRHIQRLYQPQAVEYDDHRHDSSQWTPPSSPSVISSSSSFRSSSVDPLILPDDSIADYELRNTLEVPGSLFFRLSQFSVVQVKGVIGLAPFHSPYFLLTSPLCQPSLPFPFASSLPQSGIADSYFCVVEWHSYHVYQRPASNAYSSTALTDSLLSSSTRRDLV</sequence>
<name>A0A8S0XIV1_CYCAE</name>
<dbReference type="EMBL" id="CACVBS010000042">
    <property type="protein sequence ID" value="CAA7263899.1"/>
    <property type="molecule type" value="Genomic_DNA"/>
</dbReference>
<evidence type="ECO:0000313" key="2">
    <source>
        <dbReference type="EMBL" id="CAA7263899.1"/>
    </source>
</evidence>
<accession>A0A8S0XIV1</accession>
<dbReference type="AlphaFoldDB" id="A0A8S0XIV1"/>
<feature type="region of interest" description="Disordered" evidence="1">
    <location>
        <begin position="71"/>
        <end position="99"/>
    </location>
</feature>
<feature type="compositionally biased region" description="Low complexity" evidence="1">
    <location>
        <begin position="86"/>
        <end position="99"/>
    </location>
</feature>
<evidence type="ECO:0000313" key="3">
    <source>
        <dbReference type="Proteomes" id="UP000467700"/>
    </source>
</evidence>
<dbReference type="Proteomes" id="UP000467700">
    <property type="component" value="Unassembled WGS sequence"/>
</dbReference>